<comment type="subunit">
    <text evidence="2">Homotetramer.</text>
</comment>
<proteinExistence type="inferred from homology"/>
<dbReference type="InterPro" id="IPR012340">
    <property type="entry name" value="NA-bd_OB-fold"/>
</dbReference>
<evidence type="ECO:0000256" key="2">
    <source>
        <dbReference type="HAMAP-Rule" id="MF_00984"/>
    </source>
</evidence>
<dbReference type="Proteomes" id="UP000671862">
    <property type="component" value="Chromosome"/>
</dbReference>
<comment type="caution">
    <text evidence="2">Lacks conserved residue(s) required for the propagation of feature annotation.</text>
</comment>
<dbReference type="PIRSF" id="PIRSF002070">
    <property type="entry name" value="SSB"/>
    <property type="match status" value="1"/>
</dbReference>
<dbReference type="EMBL" id="CP071446">
    <property type="protein sequence ID" value="QTA38374.1"/>
    <property type="molecule type" value="Genomic_DNA"/>
</dbReference>
<dbReference type="SUPFAM" id="SSF50249">
    <property type="entry name" value="Nucleic acid-binding proteins"/>
    <property type="match status" value="1"/>
</dbReference>
<dbReference type="Pfam" id="PF00436">
    <property type="entry name" value="SSB"/>
    <property type="match status" value="1"/>
</dbReference>
<dbReference type="InterPro" id="IPR011344">
    <property type="entry name" value="ssDNA-bd"/>
</dbReference>
<evidence type="ECO:0000313" key="4">
    <source>
        <dbReference type="EMBL" id="QTA38374.1"/>
    </source>
</evidence>
<accession>A0ABX7S719</accession>
<dbReference type="PANTHER" id="PTHR10302">
    <property type="entry name" value="SINGLE-STRANDED DNA-BINDING PROTEIN"/>
    <property type="match status" value="1"/>
</dbReference>
<keyword evidence="5" id="KW-1185">Reference proteome</keyword>
<evidence type="ECO:0000313" key="5">
    <source>
        <dbReference type="Proteomes" id="UP000671862"/>
    </source>
</evidence>
<reference evidence="4 5" key="1">
    <citation type="submission" date="2021-03" db="EMBL/GenBank/DDBJ databases">
        <title>Thermosipho ferrireducens sp.nov., an anaerobic thermophilic iron-reducing bacterium isolated from a deep-sea hydrothermal sulfide deposits.</title>
        <authorList>
            <person name="Zeng X."/>
            <person name="Chen Y."/>
            <person name="Shao Z."/>
        </authorList>
    </citation>
    <scope>NUCLEOTIDE SEQUENCE [LARGE SCALE GENOMIC DNA]</scope>
    <source>
        <strain evidence="4 5">JL129W03</strain>
    </source>
</reference>
<evidence type="ECO:0000256" key="3">
    <source>
        <dbReference type="PIRNR" id="PIRNR002070"/>
    </source>
</evidence>
<dbReference type="PANTHER" id="PTHR10302:SF27">
    <property type="entry name" value="SINGLE-STRANDED DNA-BINDING PROTEIN"/>
    <property type="match status" value="1"/>
</dbReference>
<name>A0ABX7S719_9BACT</name>
<dbReference type="NCBIfam" id="TIGR00621">
    <property type="entry name" value="ssb"/>
    <property type="match status" value="1"/>
</dbReference>
<dbReference type="RefSeq" id="WP_207567093.1">
    <property type="nucleotide sequence ID" value="NZ_CP071446.1"/>
</dbReference>
<keyword evidence="1 2" id="KW-0238">DNA-binding</keyword>
<dbReference type="CDD" id="cd04496">
    <property type="entry name" value="SSB_OBF"/>
    <property type="match status" value="1"/>
</dbReference>
<organism evidence="4 5">
    <name type="scientific">Thermosipho ferrireducens</name>
    <dbReference type="NCBI Taxonomy" id="2571116"/>
    <lineage>
        <taxon>Bacteria</taxon>
        <taxon>Thermotogati</taxon>
        <taxon>Thermotogota</taxon>
        <taxon>Thermotogae</taxon>
        <taxon>Thermotogales</taxon>
        <taxon>Fervidobacteriaceae</taxon>
        <taxon>Thermosipho</taxon>
    </lineage>
</organism>
<protein>
    <recommendedName>
        <fullName evidence="2 3">Single-stranded DNA-binding protein</fullName>
        <shortName evidence="2">SSB</shortName>
    </recommendedName>
</protein>
<evidence type="ECO:0000256" key="1">
    <source>
        <dbReference type="ARBA" id="ARBA00023125"/>
    </source>
</evidence>
<gene>
    <name evidence="4" type="primary">ssb</name>
    <name evidence="4" type="ORF">JYK00_02280</name>
</gene>
<dbReference type="Gene3D" id="2.40.50.140">
    <property type="entry name" value="Nucleic acid-binding proteins"/>
    <property type="match status" value="1"/>
</dbReference>
<dbReference type="GO" id="GO:0003677">
    <property type="term" value="F:DNA binding"/>
    <property type="evidence" value="ECO:0007669"/>
    <property type="project" value="UniProtKB-KW"/>
</dbReference>
<dbReference type="InterPro" id="IPR000424">
    <property type="entry name" value="Primosome_PriB/ssb"/>
</dbReference>
<sequence>MNYNKVVLVGRLTRDPEVRQTLNGTLVATFTLAVSRPNRSGFEGNDNTDFIRIVTFSKLAEFVQSYLTKGRLILVEGKLRINRWQGNDGQYRTTPEIWADQVVFMDKKNAAVEDTEMVEYDELFEDTENDEPPF</sequence>
<dbReference type="PROSITE" id="PS50935">
    <property type="entry name" value="SSB"/>
    <property type="match status" value="1"/>
</dbReference>
<dbReference type="HAMAP" id="MF_00984">
    <property type="entry name" value="SSB"/>
    <property type="match status" value="1"/>
</dbReference>